<feature type="domain" description="Rhodanese" evidence="2">
    <location>
        <begin position="54"/>
        <end position="144"/>
    </location>
</feature>
<dbReference type="EMBL" id="DF952381">
    <property type="protein sequence ID" value="GAN45560.1"/>
    <property type="molecule type" value="Genomic_DNA"/>
</dbReference>
<protein>
    <submittedName>
        <fullName evidence="3">Membrane protein</fullName>
    </submittedName>
</protein>
<evidence type="ECO:0000313" key="3">
    <source>
        <dbReference type="EMBL" id="GAN45560.1"/>
    </source>
</evidence>
<keyword evidence="1" id="KW-1133">Transmembrane helix</keyword>
<dbReference type="InterPro" id="IPR050229">
    <property type="entry name" value="GlpE_sulfurtransferase"/>
</dbReference>
<feature type="transmembrane region" description="Helical" evidence="1">
    <location>
        <begin position="12"/>
        <end position="32"/>
    </location>
</feature>
<name>A0A0U1PB54_9GAMM</name>
<dbReference type="PROSITE" id="PS50206">
    <property type="entry name" value="RHODANESE_3"/>
    <property type="match status" value="1"/>
</dbReference>
<gene>
    <name evidence="3" type="ORF">MBSD_2109</name>
</gene>
<dbReference type="RefSeq" id="WP_062536111.1">
    <property type="nucleotide sequence ID" value="NZ_DF970178.1"/>
</dbReference>
<dbReference type="PANTHER" id="PTHR43031">
    <property type="entry name" value="FAD-DEPENDENT OXIDOREDUCTASE"/>
    <property type="match status" value="1"/>
</dbReference>
<dbReference type="CDD" id="cd00158">
    <property type="entry name" value="RHOD"/>
    <property type="match status" value="1"/>
</dbReference>
<accession>A0A0U1PB54</accession>
<evidence type="ECO:0000259" key="2">
    <source>
        <dbReference type="PROSITE" id="PS50206"/>
    </source>
</evidence>
<dbReference type="PANTHER" id="PTHR43031:SF18">
    <property type="entry name" value="RHODANESE-RELATED SULFURTRANSFERASES"/>
    <property type="match status" value="1"/>
</dbReference>
<dbReference type="HOGENOM" id="CLU_089574_1_5_6"/>
<proteinExistence type="predicted"/>
<dbReference type="Gene3D" id="3.40.250.10">
    <property type="entry name" value="Rhodanese-like domain"/>
    <property type="match status" value="1"/>
</dbReference>
<evidence type="ECO:0000256" key="1">
    <source>
        <dbReference type="SAM" id="Phobius"/>
    </source>
</evidence>
<dbReference type="OrthoDB" id="9808735at2"/>
<dbReference type="InterPro" id="IPR036873">
    <property type="entry name" value="Rhodanese-like_dom_sf"/>
</dbReference>
<dbReference type="SMART" id="SM00450">
    <property type="entry name" value="RHOD"/>
    <property type="match status" value="1"/>
</dbReference>
<keyword evidence="1" id="KW-0812">Transmembrane</keyword>
<reference evidence="3" key="1">
    <citation type="submission" date="2015-03" db="EMBL/GenBank/DDBJ databases">
        <title>Draft genome sequence of Mizugakiibacter sediminis skMP5.</title>
        <authorList>
            <person name="Watanabe T."/>
            <person name="Kojima H."/>
            <person name="Fukui M."/>
        </authorList>
    </citation>
    <scope>NUCLEOTIDE SEQUENCE</scope>
    <source>
        <strain evidence="3">SkMP5</strain>
    </source>
</reference>
<sequence length="147" mass="15943">MTDFLHRLPEFAAHHPLLIAAFVGLLLALVFTEAARLFRGYKELTPAALTQLINRENALVIDLSPLADFEKGHIPGARHVLMSQFDPEHKDLAKARDLPVVLTCRSGTTAGNAARRLVKAGFTRVHTLGGGNAAWAQADLPMAKGRS</sequence>
<organism evidence="3">
    <name type="scientific">Mizugakiibacter sediminis</name>
    <dbReference type="NCBI Taxonomy" id="1475481"/>
    <lineage>
        <taxon>Bacteria</taxon>
        <taxon>Pseudomonadati</taxon>
        <taxon>Pseudomonadota</taxon>
        <taxon>Gammaproteobacteria</taxon>
        <taxon>Lysobacterales</taxon>
        <taxon>Rhodanobacteraceae</taxon>
        <taxon>Mizugakiibacter</taxon>
    </lineage>
</organism>
<dbReference type="SUPFAM" id="SSF52821">
    <property type="entry name" value="Rhodanese/Cell cycle control phosphatase"/>
    <property type="match status" value="1"/>
</dbReference>
<dbReference type="AlphaFoldDB" id="A0A0U1PB54"/>
<keyword evidence="1" id="KW-0472">Membrane</keyword>
<dbReference type="Pfam" id="PF00581">
    <property type="entry name" value="Rhodanese"/>
    <property type="match status" value="1"/>
</dbReference>
<dbReference type="InterPro" id="IPR001763">
    <property type="entry name" value="Rhodanese-like_dom"/>
</dbReference>